<sequence length="376" mass="40566">MSSPESHPKKPRRVSFAAFDSPSTSTSTTKTRSSPRPNYTPKPAISNIDNHNNSSDTCPPPQTRSPPSNTCPPSQASSPDCFAGVPTHTVTNTPRGLVIDGVLQPRGPTAHSHPGGPQPQPQPFPGSYTYNPSIPPYINNTAQPYQVNMSSVGAGLMPDPYAAHYQPPVPDTTNGPFQYTYVARTDPQYMMQNGFAAGGNPGFYAPGAFPYQQAQPGMATAPIPMMAPGPQMPPMQPAYMSAPMANVPPGFMPPMNCGAVPSGPAYVATGIGHPTPPITPPSTFFPGGGYGGGYGGFEMGKTKAEIDAENQYNSLHNQMNEPQSIKPADDDISRMYWCRELDGQWVSRSRFSLDRMRNFRWYVTENGVFYAKMLPE</sequence>
<evidence type="ECO:0000313" key="3">
    <source>
        <dbReference type="Proteomes" id="UP000297716"/>
    </source>
</evidence>
<proteinExistence type="predicted"/>
<comment type="caution">
    <text evidence="2">The sequence shown here is derived from an EMBL/GenBank/DDBJ whole genome shotgun (WGS) entry which is preliminary data.</text>
</comment>
<dbReference type="Proteomes" id="UP000297716">
    <property type="component" value="Unassembled WGS sequence"/>
</dbReference>
<protein>
    <submittedName>
        <fullName evidence="2">Uncharacterized protein</fullName>
    </submittedName>
</protein>
<feature type="region of interest" description="Disordered" evidence="1">
    <location>
        <begin position="1"/>
        <end position="126"/>
    </location>
</feature>
<dbReference type="STRING" id="37992.A0A4Z0Z3H9"/>
<organism evidence="2 3">
    <name type="scientific">Xylaria hypoxylon</name>
    <dbReference type="NCBI Taxonomy" id="37992"/>
    <lineage>
        <taxon>Eukaryota</taxon>
        <taxon>Fungi</taxon>
        <taxon>Dikarya</taxon>
        <taxon>Ascomycota</taxon>
        <taxon>Pezizomycotina</taxon>
        <taxon>Sordariomycetes</taxon>
        <taxon>Xylariomycetidae</taxon>
        <taxon>Xylariales</taxon>
        <taxon>Xylariaceae</taxon>
        <taxon>Xylaria</taxon>
    </lineage>
</organism>
<evidence type="ECO:0000313" key="2">
    <source>
        <dbReference type="EMBL" id="TGJ86090.1"/>
    </source>
</evidence>
<name>A0A4Z0Z3H9_9PEZI</name>
<feature type="compositionally biased region" description="Low complexity" evidence="1">
    <location>
        <begin position="21"/>
        <end position="37"/>
    </location>
</feature>
<feature type="compositionally biased region" description="Polar residues" evidence="1">
    <location>
        <begin position="65"/>
        <end position="78"/>
    </location>
</feature>
<dbReference type="AlphaFoldDB" id="A0A4Z0Z3H9"/>
<accession>A0A4Z0Z3H9</accession>
<dbReference type="EMBL" id="SKBN01000033">
    <property type="protein sequence ID" value="TGJ86090.1"/>
    <property type="molecule type" value="Genomic_DNA"/>
</dbReference>
<keyword evidence="3" id="KW-1185">Reference proteome</keyword>
<reference evidence="2 3" key="1">
    <citation type="submission" date="2019-03" db="EMBL/GenBank/DDBJ databases">
        <title>Draft genome sequence of Xylaria hypoxylon DSM 108379, a ubiquitous saprotrophic-parasitic fungi on hardwood.</title>
        <authorList>
            <person name="Buettner E."/>
            <person name="Leonhardt S."/>
            <person name="Gebauer A.M."/>
            <person name="Liers C."/>
            <person name="Hofrichter M."/>
            <person name="Kellner H."/>
        </authorList>
    </citation>
    <scope>NUCLEOTIDE SEQUENCE [LARGE SCALE GENOMIC DNA]</scope>
    <source>
        <strain evidence="2 3">DSM 108379</strain>
    </source>
</reference>
<feature type="compositionally biased region" description="Low complexity" evidence="1">
    <location>
        <begin position="45"/>
        <end position="56"/>
    </location>
</feature>
<evidence type="ECO:0000256" key="1">
    <source>
        <dbReference type="SAM" id="MobiDB-lite"/>
    </source>
</evidence>
<gene>
    <name evidence="2" type="ORF">E0Z10_g2660</name>
</gene>
<dbReference type="OrthoDB" id="5194044at2759"/>